<dbReference type="InterPro" id="IPR009537">
    <property type="entry name" value="DUF1156"/>
</dbReference>
<gene>
    <name evidence="2" type="ORF">GYA55_00055</name>
</gene>
<dbReference type="EMBL" id="JAAZON010000003">
    <property type="protein sequence ID" value="NMC61536.1"/>
    <property type="molecule type" value="Genomic_DNA"/>
</dbReference>
<accession>A0A7X9FNT6</accession>
<reference evidence="2 3" key="1">
    <citation type="journal article" date="2020" name="Biotechnol. Biofuels">
        <title>New insights from the biogas microbiome by comprehensive genome-resolved metagenomics of nearly 1600 species originating from multiple anaerobic digesters.</title>
        <authorList>
            <person name="Campanaro S."/>
            <person name="Treu L."/>
            <person name="Rodriguez-R L.M."/>
            <person name="Kovalovszki A."/>
            <person name="Ziels R.M."/>
            <person name="Maus I."/>
            <person name="Zhu X."/>
            <person name="Kougias P.G."/>
            <person name="Basile A."/>
            <person name="Luo G."/>
            <person name="Schluter A."/>
            <person name="Konstantinidis K.T."/>
            <person name="Angelidaki I."/>
        </authorList>
    </citation>
    <scope>NUCLEOTIDE SEQUENCE [LARGE SCALE GENOMIC DNA]</scope>
    <source>
        <strain evidence="2">AS27yjCOA_65</strain>
    </source>
</reference>
<proteinExistence type="predicted"/>
<comment type="caution">
    <text evidence="2">The sequence shown here is derived from an EMBL/GenBank/DDBJ whole genome shotgun (WGS) entry which is preliminary data.</text>
</comment>
<evidence type="ECO:0000259" key="1">
    <source>
        <dbReference type="Pfam" id="PF06634"/>
    </source>
</evidence>
<feature type="domain" description="DUF1156" evidence="1">
    <location>
        <begin position="11"/>
        <end position="81"/>
    </location>
</feature>
<organism evidence="2 3">
    <name type="scientific">SAR324 cluster bacterium</name>
    <dbReference type="NCBI Taxonomy" id="2024889"/>
    <lineage>
        <taxon>Bacteria</taxon>
        <taxon>Deltaproteobacteria</taxon>
        <taxon>SAR324 cluster</taxon>
    </lineage>
</organism>
<dbReference type="Pfam" id="PF06634">
    <property type="entry name" value="DUF1156"/>
    <property type="match status" value="1"/>
</dbReference>
<evidence type="ECO:0000313" key="2">
    <source>
        <dbReference type="EMBL" id="NMC61536.1"/>
    </source>
</evidence>
<dbReference type="SUPFAM" id="SSF53335">
    <property type="entry name" value="S-adenosyl-L-methionine-dependent methyltransferases"/>
    <property type="match status" value="1"/>
</dbReference>
<name>A0A7X9FNT6_9DELT</name>
<dbReference type="InterPro" id="IPR029063">
    <property type="entry name" value="SAM-dependent_MTases_sf"/>
</dbReference>
<evidence type="ECO:0000313" key="3">
    <source>
        <dbReference type="Proteomes" id="UP000524246"/>
    </source>
</evidence>
<dbReference type="AlphaFoldDB" id="A0A7X9FNT6"/>
<protein>
    <submittedName>
        <fullName evidence="2">DUF1156 domain-containing protein</fullName>
    </submittedName>
</protein>
<sequence length="589" mass="65690">MEYKKKLIEVAMPLPAINKESKREKSIRHGHPSTLHLWWSRKPTAAARGVIFASLVDDPSSHPELFPTEEEQIIERNRLFSLMEKLVLWENSNNQEILAEAKAEILKYTDGRMPALLDPFAGGGTIPLEAQRLGLEAHASDLNPVAVMINKAMIEIPPKYAGMPPVNPKARIEMINQGWLGAAGLAEDVRYYGELLEKEAFKKIGYLYPPVKVPSELGGGQVTAIAYLWVRNVKCPNPACGCEMPLTSSFFIAKTEGREIFVEPTVCGSKIAFSIHKGKNAPEGTVKRSGAKCICCGQPVGFQYIREEGKAGRITYRMIAVVGQGNRKRLYIPVSEEQVKTAFSAHYNDPPSGELGYYPGYINPVGYGITHFDTMFTKRQLAALTTFRDLIPEIQKAVVKDALIELKNDEKADEYGKAIALYLALSVDRLANRLSNICIWNATGEKIEQTFGMQGIQMTWNFAEANVFSGSTGSWSSSLEWIPKCLEQLPCGEIGNVYQSDAQNDLGLRNVMVSTDPPYYDSIIYADFSDFFYVWMRGALKSVFPEVFNTVLTPKNEELIANPNRFDGDKKAAQIYFENGMVLALKQTY</sequence>
<dbReference type="Proteomes" id="UP000524246">
    <property type="component" value="Unassembled WGS sequence"/>
</dbReference>
<feature type="non-terminal residue" evidence="2">
    <location>
        <position position="589"/>
    </location>
</feature>
<dbReference type="Gene3D" id="3.40.50.150">
    <property type="entry name" value="Vaccinia Virus protein VP39"/>
    <property type="match status" value="1"/>
</dbReference>